<reference evidence="1 2" key="1">
    <citation type="journal article" date="2021" name="Front. Genet.">
        <title>Chromosome-Level Genome Assembly Reveals Significant Gene Expansion in the Toll and IMD Signaling Pathways of Dendrolimus kikuchii.</title>
        <authorList>
            <person name="Zhou J."/>
            <person name="Wu P."/>
            <person name="Xiong Z."/>
            <person name="Liu N."/>
            <person name="Zhao N."/>
            <person name="Ji M."/>
            <person name="Qiu Y."/>
            <person name="Yang B."/>
        </authorList>
    </citation>
    <scope>NUCLEOTIDE SEQUENCE [LARGE SCALE GENOMIC DNA]</scope>
    <source>
        <strain evidence="1">Ann1</strain>
    </source>
</reference>
<dbReference type="Proteomes" id="UP000824533">
    <property type="component" value="Linkage Group LG19"/>
</dbReference>
<accession>A0ACC1CQH1</accession>
<sequence length="291" mass="32835">MNIHWWIYVVAVISLFASCLIINFIVKKINELRLEERLQRILHKTIGQSTQVQGRLPDMETRNPKLQLDTDKQTKPTAISLVFNKHDNLFEDKRRKGFEDELKKEIVKLPKKSLSQNETNAIPNNVFTVKISETKVFENQVSSSKHLDDILAAKVENNTFKINETYFNTNLPIKLSSTNAPMINKQDIETAISGITGSNTTLSLQQVDEQAMKNLSSADSSNAANEPMYLGAIYNEVLLNVESKTDVISEIGKVSESSASEMIEDNILSKRKSISSLRNITLTPNNHNTKE</sequence>
<organism evidence="1 2">
    <name type="scientific">Dendrolimus kikuchii</name>
    <dbReference type="NCBI Taxonomy" id="765133"/>
    <lineage>
        <taxon>Eukaryota</taxon>
        <taxon>Metazoa</taxon>
        <taxon>Ecdysozoa</taxon>
        <taxon>Arthropoda</taxon>
        <taxon>Hexapoda</taxon>
        <taxon>Insecta</taxon>
        <taxon>Pterygota</taxon>
        <taxon>Neoptera</taxon>
        <taxon>Endopterygota</taxon>
        <taxon>Lepidoptera</taxon>
        <taxon>Glossata</taxon>
        <taxon>Ditrysia</taxon>
        <taxon>Bombycoidea</taxon>
        <taxon>Lasiocampidae</taxon>
        <taxon>Dendrolimus</taxon>
    </lineage>
</organism>
<evidence type="ECO:0000313" key="2">
    <source>
        <dbReference type="Proteomes" id="UP000824533"/>
    </source>
</evidence>
<gene>
    <name evidence="1" type="ORF">K1T71_010969</name>
</gene>
<comment type="caution">
    <text evidence="1">The sequence shown here is derived from an EMBL/GenBank/DDBJ whole genome shotgun (WGS) entry which is preliminary data.</text>
</comment>
<name>A0ACC1CQH1_9NEOP</name>
<protein>
    <submittedName>
        <fullName evidence="1">Uncharacterized protein</fullName>
    </submittedName>
</protein>
<dbReference type="EMBL" id="CM034405">
    <property type="protein sequence ID" value="KAJ0173820.1"/>
    <property type="molecule type" value="Genomic_DNA"/>
</dbReference>
<proteinExistence type="predicted"/>
<evidence type="ECO:0000313" key="1">
    <source>
        <dbReference type="EMBL" id="KAJ0173820.1"/>
    </source>
</evidence>
<keyword evidence="2" id="KW-1185">Reference proteome</keyword>